<evidence type="ECO:0000313" key="7">
    <source>
        <dbReference type="EMBL" id="HED09066.1"/>
    </source>
</evidence>
<dbReference type="GO" id="GO:0008983">
    <property type="term" value="F:protein-glutamate O-methyltransferase activity"/>
    <property type="evidence" value="ECO:0007669"/>
    <property type="project" value="UniProtKB-EC"/>
</dbReference>
<keyword evidence="5" id="KW-0949">S-adenosyl-L-methionine</keyword>
<accession>A0A7V1LJA1</accession>
<dbReference type="EC" id="2.1.1.80" evidence="2"/>
<dbReference type="Gene3D" id="3.40.50.150">
    <property type="entry name" value="Vaccinia Virus protein VP39"/>
    <property type="match status" value="1"/>
</dbReference>
<dbReference type="Pfam" id="PF03705">
    <property type="entry name" value="CheR_N"/>
    <property type="match status" value="1"/>
</dbReference>
<proteinExistence type="predicted"/>
<protein>
    <recommendedName>
        <fullName evidence="2">protein-glutamate O-methyltransferase</fullName>
        <ecNumber evidence="2">2.1.1.80</ecNumber>
    </recommendedName>
</protein>
<dbReference type="AlphaFoldDB" id="A0A7V1LJA1"/>
<dbReference type="InterPro" id="IPR029063">
    <property type="entry name" value="SAM-dependent_MTases_sf"/>
</dbReference>
<organism evidence="7">
    <name type="scientific">Caldithrix abyssi</name>
    <dbReference type="NCBI Taxonomy" id="187145"/>
    <lineage>
        <taxon>Bacteria</taxon>
        <taxon>Pseudomonadati</taxon>
        <taxon>Calditrichota</taxon>
        <taxon>Calditrichia</taxon>
        <taxon>Calditrichales</taxon>
        <taxon>Calditrichaceae</taxon>
        <taxon>Caldithrix</taxon>
    </lineage>
</organism>
<evidence type="ECO:0000256" key="1">
    <source>
        <dbReference type="ARBA" id="ARBA00001541"/>
    </source>
</evidence>
<comment type="caution">
    <text evidence="7">The sequence shown here is derived from an EMBL/GenBank/DDBJ whole genome shotgun (WGS) entry which is preliminary data.</text>
</comment>
<gene>
    <name evidence="7" type="ORF">ENJ10_00120</name>
</gene>
<evidence type="ECO:0000256" key="3">
    <source>
        <dbReference type="ARBA" id="ARBA00022603"/>
    </source>
</evidence>
<dbReference type="Gene3D" id="1.10.155.10">
    <property type="entry name" value="Chemotaxis receptor methyltransferase CheR, N-terminal domain"/>
    <property type="match status" value="1"/>
</dbReference>
<keyword evidence="4" id="KW-0808">Transferase</keyword>
<feature type="domain" description="CheR-type methyltransferase" evidence="6">
    <location>
        <begin position="1"/>
        <end position="280"/>
    </location>
</feature>
<evidence type="ECO:0000259" key="6">
    <source>
        <dbReference type="PROSITE" id="PS50123"/>
    </source>
</evidence>
<name>A0A7V1LJA1_CALAY</name>
<dbReference type="GO" id="GO:0032259">
    <property type="term" value="P:methylation"/>
    <property type="evidence" value="ECO:0007669"/>
    <property type="project" value="UniProtKB-KW"/>
</dbReference>
<dbReference type="InterPro" id="IPR000780">
    <property type="entry name" value="CheR_MeTrfase"/>
</dbReference>
<dbReference type="PRINTS" id="PR00996">
    <property type="entry name" value="CHERMTFRASE"/>
</dbReference>
<dbReference type="InterPro" id="IPR022642">
    <property type="entry name" value="CheR_C"/>
</dbReference>
<evidence type="ECO:0000256" key="2">
    <source>
        <dbReference type="ARBA" id="ARBA00012534"/>
    </source>
</evidence>
<dbReference type="PROSITE" id="PS50123">
    <property type="entry name" value="CHER"/>
    <property type="match status" value="1"/>
</dbReference>
<dbReference type="InterPro" id="IPR036804">
    <property type="entry name" value="CheR_N_sf"/>
</dbReference>
<dbReference type="EMBL" id="DRLD01000003">
    <property type="protein sequence ID" value="HED09066.1"/>
    <property type="molecule type" value="Genomic_DNA"/>
</dbReference>
<evidence type="ECO:0000256" key="5">
    <source>
        <dbReference type="ARBA" id="ARBA00022691"/>
    </source>
</evidence>
<sequence>MLKLSGNELTVISKFVRDLSGIVLDSSKSYLVESRLGPLAEEYQCKNYSELYFKARQDPTKRIANRIVDAITTNETFFFRDNSPFELLRHKVIPDLIDRIMDGPRSSFPAMKIWSAACSTGQEVYSVAIILKELLGDDIKRWRIQLVGTDISDAAIAQASYGRYNKTEIARGLRPDQLKKYFEEHENYTKVRDEIRYLANFRRLNLLEPFGFMGKFDIILCRNVAIYFDMEDRKSLFNRLGDQLNPKGALIIGATESLFGVSDRYERKSYMNSVFYQIKD</sequence>
<dbReference type="Proteomes" id="UP000886005">
    <property type="component" value="Unassembled WGS sequence"/>
</dbReference>
<dbReference type="PANTHER" id="PTHR24422">
    <property type="entry name" value="CHEMOTAXIS PROTEIN METHYLTRANSFERASE"/>
    <property type="match status" value="1"/>
</dbReference>
<dbReference type="SUPFAM" id="SSF53335">
    <property type="entry name" value="S-adenosyl-L-methionine-dependent methyltransferases"/>
    <property type="match status" value="1"/>
</dbReference>
<dbReference type="SMART" id="SM00138">
    <property type="entry name" value="MeTrc"/>
    <property type="match status" value="1"/>
</dbReference>
<dbReference type="InterPro" id="IPR050903">
    <property type="entry name" value="Bact_Chemotaxis_MeTrfase"/>
</dbReference>
<dbReference type="Pfam" id="PF01739">
    <property type="entry name" value="CheR"/>
    <property type="match status" value="1"/>
</dbReference>
<comment type="catalytic activity">
    <reaction evidence="1">
        <text>L-glutamyl-[protein] + S-adenosyl-L-methionine = [protein]-L-glutamate 5-O-methyl ester + S-adenosyl-L-homocysteine</text>
        <dbReference type="Rhea" id="RHEA:24452"/>
        <dbReference type="Rhea" id="RHEA-COMP:10208"/>
        <dbReference type="Rhea" id="RHEA-COMP:10311"/>
        <dbReference type="ChEBI" id="CHEBI:29973"/>
        <dbReference type="ChEBI" id="CHEBI:57856"/>
        <dbReference type="ChEBI" id="CHEBI:59789"/>
        <dbReference type="ChEBI" id="CHEBI:82795"/>
        <dbReference type="EC" id="2.1.1.80"/>
    </reaction>
</comment>
<dbReference type="InterPro" id="IPR022641">
    <property type="entry name" value="CheR_N"/>
</dbReference>
<dbReference type="SUPFAM" id="SSF47757">
    <property type="entry name" value="Chemotaxis receptor methyltransferase CheR, N-terminal domain"/>
    <property type="match status" value="1"/>
</dbReference>
<dbReference type="PANTHER" id="PTHR24422:SF21">
    <property type="entry name" value="CHEMOTAXIS PROTEIN METHYLTRANSFERASE 1"/>
    <property type="match status" value="1"/>
</dbReference>
<reference evidence="7" key="1">
    <citation type="journal article" date="2020" name="mSystems">
        <title>Genome- and Community-Level Interaction Insights into Carbon Utilization and Element Cycling Functions of Hydrothermarchaeota in Hydrothermal Sediment.</title>
        <authorList>
            <person name="Zhou Z."/>
            <person name="Liu Y."/>
            <person name="Xu W."/>
            <person name="Pan J."/>
            <person name="Luo Z.H."/>
            <person name="Li M."/>
        </authorList>
    </citation>
    <scope>NUCLEOTIDE SEQUENCE [LARGE SCALE GENOMIC DNA]</scope>
    <source>
        <strain evidence="7">HyVt-456</strain>
    </source>
</reference>
<keyword evidence="3" id="KW-0489">Methyltransferase</keyword>
<evidence type="ECO:0000256" key="4">
    <source>
        <dbReference type="ARBA" id="ARBA00022679"/>
    </source>
</evidence>